<dbReference type="InterPro" id="IPR002869">
    <property type="entry name" value="Pyrv_flavodox_OxRed_cen"/>
</dbReference>
<dbReference type="InterPro" id="IPR050722">
    <property type="entry name" value="Pyruvate:ferred/Flavod_OxRd"/>
</dbReference>
<evidence type="ECO:0000256" key="2">
    <source>
        <dbReference type="ARBA" id="ARBA00022448"/>
    </source>
</evidence>
<dbReference type="PANTHER" id="PTHR32154">
    <property type="entry name" value="PYRUVATE-FLAVODOXIN OXIDOREDUCTASE-RELATED"/>
    <property type="match status" value="1"/>
</dbReference>
<dbReference type="InterPro" id="IPR017900">
    <property type="entry name" value="4Fe4S_Fe_S_CS"/>
</dbReference>
<dbReference type="FunFam" id="3.40.50.970:FF:000012">
    <property type="entry name" value="Pyruvate:ferredoxin (Flavodoxin) oxidoreductase"/>
    <property type="match status" value="1"/>
</dbReference>
<evidence type="ECO:0000256" key="6">
    <source>
        <dbReference type="ARBA" id="ARBA00023002"/>
    </source>
</evidence>
<dbReference type="PROSITE" id="PS00198">
    <property type="entry name" value="4FE4S_FER_1"/>
    <property type="match status" value="2"/>
</dbReference>
<dbReference type="SUPFAM" id="SSF53323">
    <property type="entry name" value="Pyruvate-ferredoxin oxidoreductase, PFOR, domain III"/>
    <property type="match status" value="1"/>
</dbReference>
<dbReference type="Gene3D" id="3.40.50.920">
    <property type="match status" value="1"/>
</dbReference>
<dbReference type="CDD" id="cd07034">
    <property type="entry name" value="TPP_PYR_PFOR_IOR-alpha_like"/>
    <property type="match status" value="1"/>
</dbReference>
<dbReference type="InterPro" id="IPR002880">
    <property type="entry name" value="Pyrv_Fd/Flavodoxin_OxRdtase_N"/>
</dbReference>
<keyword evidence="4" id="KW-0479">Metal-binding</keyword>
<dbReference type="KEGG" id="lng:BSQ50_09430"/>
<dbReference type="EMBL" id="CP018180">
    <property type="protein sequence ID" value="AUJ32735.1"/>
    <property type="molecule type" value="Genomic_DNA"/>
</dbReference>
<evidence type="ECO:0000256" key="3">
    <source>
        <dbReference type="ARBA" id="ARBA00022485"/>
    </source>
</evidence>
<proteinExistence type="inferred from homology"/>
<comment type="similarity">
    <text evidence="1">Belongs to the pyruvate:ferredoxin/flavodoxin oxidoreductase family.</text>
</comment>
<dbReference type="InterPro" id="IPR017896">
    <property type="entry name" value="4Fe4S_Fe-S-bd"/>
</dbReference>
<feature type="domain" description="4Fe-4S ferredoxin-type" evidence="9">
    <location>
        <begin position="729"/>
        <end position="760"/>
    </location>
</feature>
<reference evidence="10 11" key="1">
    <citation type="submission" date="2016-11" db="EMBL/GenBank/DDBJ databases">
        <title>Interaction between Lactobacillus species and yeast in water kefir.</title>
        <authorList>
            <person name="Behr J."/>
            <person name="Xu D."/>
            <person name="Vogel R.F."/>
        </authorList>
    </citation>
    <scope>NUCLEOTIDE SEQUENCE [LARGE SCALE GENOMIC DNA]</scope>
    <source>
        <strain evidence="10 11">TMW 1.1827</strain>
    </source>
</reference>
<keyword evidence="10" id="KW-0670">Pyruvate</keyword>
<dbReference type="PANTHER" id="PTHR32154:SF0">
    <property type="entry name" value="PYRUVATE-FLAVODOXIN OXIDOREDUCTASE-RELATED"/>
    <property type="match status" value="1"/>
</dbReference>
<dbReference type="Gene3D" id="3.40.920.10">
    <property type="entry name" value="Pyruvate-ferredoxin oxidoreductase, PFOR, domain III"/>
    <property type="match status" value="1"/>
</dbReference>
<evidence type="ECO:0000256" key="8">
    <source>
        <dbReference type="ARBA" id="ARBA00023014"/>
    </source>
</evidence>
<dbReference type="Proteomes" id="UP000324497">
    <property type="component" value="Chromosome"/>
</dbReference>
<evidence type="ECO:0000313" key="10">
    <source>
        <dbReference type="EMBL" id="AUJ32735.1"/>
    </source>
</evidence>
<dbReference type="GO" id="GO:0022900">
    <property type="term" value="P:electron transport chain"/>
    <property type="evidence" value="ECO:0007669"/>
    <property type="project" value="InterPro"/>
</dbReference>
<keyword evidence="6" id="KW-0560">Oxidoreductase</keyword>
<keyword evidence="5" id="KW-0249">Electron transport</keyword>
<dbReference type="InterPro" id="IPR019752">
    <property type="entry name" value="Pyrv/ketoisovalerate_OxRed_cat"/>
</dbReference>
<dbReference type="GO" id="GO:0005506">
    <property type="term" value="F:iron ion binding"/>
    <property type="evidence" value="ECO:0007669"/>
    <property type="project" value="InterPro"/>
</dbReference>
<sequence>MKRILNGDTAAAYVAYAFSEAAVIYPITPASLMAEKAEYWSTIKNKNLFNQQVKVIEMQSEAGVAGTVHGLAKVGVLSTTFTSSQGLLLMIPTLYKLAGEFLPVVIHVASRAISTGNLSIYGDHSDIMAVRQTGVIILSASSVQEAALFAGVAHLTAASMSMPVINFFDGFNTSHELRNIELPTYKQLREKIDLNIYQKIRANSVRNDHPRAYGISETPDIFFQQQETTNSDYQAVERLAEHWLNILNPLFKTNSSIVDYFGSRSANTIIIAMGSVIPTIQQVVEEGNKNNKNWGVINIHLYRPFPASKIIETIPSTVKNIIVLDRTKEKGAFSDPLGEDIQSIIQSYGKQINVFLGRYGLGSKDVTPDQIRASFLETENPNPKKHFSLGIIDNVTNLSLPPSGKKDLTSKTVFQAQIWGRGSDGATSGSSVTTKIVGELTDLNVQGQFKFDPRKSGGLTISHLRFSKSEIKSAYKVENFNFISCYCDNYIKRFNLFKGLSDNGIFLLNTHYSSKEINAFLPKSYKYYFVKHKINFYLIDANKIARQLNIYPHINSIMQTCFFYLTNLLDSKTSTYALMDKFKNKYESYGENLVNSNLEAIKIAVKKLNKATIYSNSMISAGSKKNNTNKKSFENEIHFTMTKELGEKISVKTMLKYGLKDGSFPLNTSKLDKPDIAAKIPIWRPEYCVNCNLCATICPHAAIRPFLFKKNEKVPFKTVPFRENSQYKYRLQVSPLDCTGCTLCYDMCPLRNKGIKLEEISKHKEIESKNWNFSIDHQYLDYPESNKKSIRSIQLKQPLLEFSGACAGCGETPYVKLLTQIFSKNLTITNATGCSSIWGGSAPSIPYSTDKSGNGPIWATSLFEDNAEYGFGMGIGTEIIRKQLVEKAKQIAKNKQYSEHLRITADKWINSQNNPQVVNSLIACLANEAPAYPELKELLDNRQYLLKRVTWIVGGDGWAYDIDYAGIDHVISQNKNINILILDNEGYSNTGGQSSKASPTGARTKFTNFGNKKVKKDFASILMTYDHVYIAQVCLAANPEQTLKSFLEASAYEGPSVIIAYSTCKLHGIYHNTAIEEQKKAVKCGYWPLFRRFPISANNQKPCLKMDSAKPIWNLFQEFLKGELRYQFHNKQNTSEYSELLEKNEEEARKRYSRYKKLSKRQLDAHDV</sequence>
<feature type="domain" description="4Fe-4S ferredoxin-type" evidence="9">
    <location>
        <begin position="679"/>
        <end position="708"/>
    </location>
</feature>
<evidence type="ECO:0000256" key="4">
    <source>
        <dbReference type="ARBA" id="ARBA00022723"/>
    </source>
</evidence>
<dbReference type="RefSeq" id="WP_187343736.1">
    <property type="nucleotide sequence ID" value="NZ_JAGPZD010000010.1"/>
</dbReference>
<dbReference type="InterPro" id="IPR009014">
    <property type="entry name" value="Transketo_C/PFOR_II"/>
</dbReference>
<evidence type="ECO:0000313" key="11">
    <source>
        <dbReference type="Proteomes" id="UP000324497"/>
    </source>
</evidence>
<protein>
    <submittedName>
        <fullName evidence="10">Pyruvate:ferredoxin (Flavodoxin) oxidoreductase</fullName>
    </submittedName>
</protein>
<dbReference type="GO" id="GO:0051539">
    <property type="term" value="F:4 iron, 4 sulfur cluster binding"/>
    <property type="evidence" value="ECO:0007669"/>
    <property type="project" value="UniProtKB-KW"/>
</dbReference>
<dbReference type="InterPro" id="IPR029061">
    <property type="entry name" value="THDP-binding"/>
</dbReference>
<dbReference type="NCBIfam" id="TIGR02176">
    <property type="entry name" value="pyruv_ox_red"/>
    <property type="match status" value="1"/>
</dbReference>
<dbReference type="PROSITE" id="PS51379">
    <property type="entry name" value="4FE4S_FER_2"/>
    <property type="match status" value="2"/>
</dbReference>
<accession>A0A3Q8CFY8</accession>
<dbReference type="InterPro" id="IPR033412">
    <property type="entry name" value="PFOR_II"/>
</dbReference>
<evidence type="ECO:0000256" key="7">
    <source>
        <dbReference type="ARBA" id="ARBA00023004"/>
    </source>
</evidence>
<keyword evidence="7" id="KW-0408">Iron</keyword>
<evidence type="ECO:0000256" key="1">
    <source>
        <dbReference type="ARBA" id="ARBA00009032"/>
    </source>
</evidence>
<dbReference type="GO" id="GO:0006979">
    <property type="term" value="P:response to oxidative stress"/>
    <property type="evidence" value="ECO:0007669"/>
    <property type="project" value="TreeGrafter"/>
</dbReference>
<dbReference type="Gene3D" id="3.40.50.970">
    <property type="match status" value="2"/>
</dbReference>
<dbReference type="GO" id="GO:0016903">
    <property type="term" value="F:oxidoreductase activity, acting on the aldehyde or oxo group of donors"/>
    <property type="evidence" value="ECO:0007669"/>
    <property type="project" value="InterPro"/>
</dbReference>
<keyword evidence="11" id="KW-1185">Reference proteome</keyword>
<dbReference type="AlphaFoldDB" id="A0A3Q8CFY8"/>
<dbReference type="Pfam" id="PF12838">
    <property type="entry name" value="Fer4_7"/>
    <property type="match status" value="1"/>
</dbReference>
<dbReference type="Pfam" id="PF17147">
    <property type="entry name" value="PFOR_II"/>
    <property type="match status" value="1"/>
</dbReference>
<keyword evidence="8" id="KW-0411">Iron-sulfur</keyword>
<dbReference type="InterPro" id="IPR011766">
    <property type="entry name" value="TPP_enzyme_TPP-bd"/>
</dbReference>
<keyword evidence="2" id="KW-0813">Transport</keyword>
<keyword evidence="3" id="KW-0004">4Fe-4S</keyword>
<dbReference type="InterPro" id="IPR011895">
    <property type="entry name" value="Pyrv_flavodox_OxRed"/>
</dbReference>
<dbReference type="SUPFAM" id="SSF52922">
    <property type="entry name" value="TK C-terminal domain-like"/>
    <property type="match status" value="1"/>
</dbReference>
<name>A0A3Q8CFY8_9LACO</name>
<dbReference type="FunFam" id="3.40.50.920:FF:000007">
    <property type="entry name" value="Pyruvate:ferredoxin (Flavodoxin) oxidoreductase"/>
    <property type="match status" value="1"/>
</dbReference>
<gene>
    <name evidence="10" type="ORF">BSQ50_09430</name>
</gene>
<dbReference type="Pfam" id="PF02775">
    <property type="entry name" value="TPP_enzyme_C"/>
    <property type="match status" value="1"/>
</dbReference>
<organism evidence="10 11">
    <name type="scientific">Liquorilactobacillus nagelii</name>
    <dbReference type="NCBI Taxonomy" id="82688"/>
    <lineage>
        <taxon>Bacteria</taxon>
        <taxon>Bacillati</taxon>
        <taxon>Bacillota</taxon>
        <taxon>Bacilli</taxon>
        <taxon>Lactobacillales</taxon>
        <taxon>Lactobacillaceae</taxon>
        <taxon>Liquorilactobacillus</taxon>
    </lineage>
</organism>
<dbReference type="Pfam" id="PF01855">
    <property type="entry name" value="POR_N"/>
    <property type="match status" value="1"/>
</dbReference>
<dbReference type="GO" id="GO:0030976">
    <property type="term" value="F:thiamine pyrophosphate binding"/>
    <property type="evidence" value="ECO:0007669"/>
    <property type="project" value="InterPro"/>
</dbReference>
<dbReference type="SUPFAM" id="SSF54862">
    <property type="entry name" value="4Fe-4S ferredoxins"/>
    <property type="match status" value="1"/>
</dbReference>
<dbReference type="SUPFAM" id="SSF52518">
    <property type="entry name" value="Thiamin diphosphate-binding fold (THDP-binding)"/>
    <property type="match status" value="2"/>
</dbReference>
<evidence type="ECO:0000256" key="5">
    <source>
        <dbReference type="ARBA" id="ARBA00022982"/>
    </source>
</evidence>
<dbReference type="Pfam" id="PF01558">
    <property type="entry name" value="POR"/>
    <property type="match status" value="1"/>
</dbReference>
<dbReference type="Gene3D" id="3.30.70.20">
    <property type="match status" value="1"/>
</dbReference>
<evidence type="ECO:0000259" key="9">
    <source>
        <dbReference type="PROSITE" id="PS51379"/>
    </source>
</evidence>